<evidence type="ECO:0000313" key="1">
    <source>
        <dbReference type="EMBL" id="KAJ7985112.1"/>
    </source>
</evidence>
<name>A0ACC2F1A0_DALPE</name>
<organism evidence="1 2">
    <name type="scientific">Dallia pectoralis</name>
    <name type="common">Alaska blackfish</name>
    <dbReference type="NCBI Taxonomy" id="75939"/>
    <lineage>
        <taxon>Eukaryota</taxon>
        <taxon>Metazoa</taxon>
        <taxon>Chordata</taxon>
        <taxon>Craniata</taxon>
        <taxon>Vertebrata</taxon>
        <taxon>Euteleostomi</taxon>
        <taxon>Actinopterygii</taxon>
        <taxon>Neopterygii</taxon>
        <taxon>Teleostei</taxon>
        <taxon>Protacanthopterygii</taxon>
        <taxon>Esociformes</taxon>
        <taxon>Umbridae</taxon>
        <taxon>Dallia</taxon>
    </lineage>
</organism>
<gene>
    <name evidence="1" type="ORF">DPEC_G00348700</name>
</gene>
<dbReference type="EMBL" id="CM055763">
    <property type="protein sequence ID" value="KAJ7985112.1"/>
    <property type="molecule type" value="Genomic_DNA"/>
</dbReference>
<proteinExistence type="predicted"/>
<sequence>MGPFQEYEGKKSCLKENPRSRIPRLVLHPYHLNGSPNSESPISEEEGKDCDLSSDRSKRSKRTISTNSFCSDDTGCPSCQSVSPSKTPSGSDNSPQGSPTPGVERKIKLKRVRVMAEWHAPPQRHKKEQRWSTLPTGGFLQQGILLSM</sequence>
<evidence type="ECO:0000313" key="2">
    <source>
        <dbReference type="Proteomes" id="UP001157502"/>
    </source>
</evidence>
<accession>A0ACC2F1A0</accession>
<comment type="caution">
    <text evidence="1">The sequence shown here is derived from an EMBL/GenBank/DDBJ whole genome shotgun (WGS) entry which is preliminary data.</text>
</comment>
<dbReference type="Proteomes" id="UP001157502">
    <property type="component" value="Chromosome 36"/>
</dbReference>
<protein>
    <submittedName>
        <fullName evidence="1">Uncharacterized protein</fullName>
    </submittedName>
</protein>
<keyword evidence="2" id="KW-1185">Reference proteome</keyword>
<reference evidence="1" key="1">
    <citation type="submission" date="2021-05" db="EMBL/GenBank/DDBJ databases">
        <authorList>
            <person name="Pan Q."/>
            <person name="Jouanno E."/>
            <person name="Zahm M."/>
            <person name="Klopp C."/>
            <person name="Cabau C."/>
            <person name="Louis A."/>
            <person name="Berthelot C."/>
            <person name="Parey E."/>
            <person name="Roest Crollius H."/>
            <person name="Montfort J."/>
            <person name="Robinson-Rechavi M."/>
            <person name="Bouchez O."/>
            <person name="Lampietro C."/>
            <person name="Lopez Roques C."/>
            <person name="Donnadieu C."/>
            <person name="Postlethwait J."/>
            <person name="Bobe J."/>
            <person name="Dillon D."/>
            <person name="Chandos A."/>
            <person name="von Hippel F."/>
            <person name="Guiguen Y."/>
        </authorList>
    </citation>
    <scope>NUCLEOTIDE SEQUENCE</scope>
    <source>
        <strain evidence="1">YG-Jan2019</strain>
    </source>
</reference>